<dbReference type="PROSITE" id="PS50006">
    <property type="entry name" value="FHA_DOMAIN"/>
    <property type="match status" value="1"/>
</dbReference>
<proteinExistence type="predicted"/>
<dbReference type="Gene3D" id="1.10.10.10">
    <property type="entry name" value="Winged helix-like DNA-binding domain superfamily/Winged helix DNA-binding domain"/>
    <property type="match status" value="1"/>
</dbReference>
<evidence type="ECO:0000313" key="4">
    <source>
        <dbReference type="Proteomes" id="UP000468928"/>
    </source>
</evidence>
<dbReference type="InterPro" id="IPR016032">
    <property type="entry name" value="Sig_transdc_resp-reg_C-effctor"/>
</dbReference>
<organism evidence="3 4">
    <name type="scientific">Nocardia cyriacigeorgica</name>
    <dbReference type="NCBI Taxonomy" id="135487"/>
    <lineage>
        <taxon>Bacteria</taxon>
        <taxon>Bacillati</taxon>
        <taxon>Actinomycetota</taxon>
        <taxon>Actinomycetes</taxon>
        <taxon>Mycobacteriales</taxon>
        <taxon>Nocardiaceae</taxon>
        <taxon>Nocardia</taxon>
    </lineage>
</organism>
<dbReference type="SUPFAM" id="SSF46894">
    <property type="entry name" value="C-terminal effector domain of the bipartite response regulators"/>
    <property type="match status" value="1"/>
</dbReference>
<dbReference type="GO" id="GO:0006355">
    <property type="term" value="P:regulation of DNA-templated transcription"/>
    <property type="evidence" value="ECO:0007669"/>
    <property type="project" value="InterPro"/>
</dbReference>
<evidence type="ECO:0000259" key="2">
    <source>
        <dbReference type="PROSITE" id="PS50006"/>
    </source>
</evidence>
<protein>
    <submittedName>
        <fullName evidence="3">FHA domain-containing protein</fullName>
    </submittedName>
</protein>
<evidence type="ECO:0000313" key="3">
    <source>
        <dbReference type="EMBL" id="NEW46255.1"/>
    </source>
</evidence>
<dbReference type="InterPro" id="IPR000253">
    <property type="entry name" value="FHA_dom"/>
</dbReference>
<dbReference type="Gene3D" id="2.60.200.20">
    <property type="match status" value="1"/>
</dbReference>
<dbReference type="SMART" id="SM00240">
    <property type="entry name" value="FHA"/>
    <property type="match status" value="1"/>
</dbReference>
<keyword evidence="1" id="KW-0597">Phosphoprotein</keyword>
<dbReference type="GO" id="GO:0003677">
    <property type="term" value="F:DNA binding"/>
    <property type="evidence" value="ECO:0007669"/>
    <property type="project" value="InterPro"/>
</dbReference>
<name>A0A6P1D6H3_9NOCA</name>
<sequence>MWRGFPVKPTASGVTIGRSETADISVPADSTVSRLHAIIEWVCDCWVIVDNGLSKNGTFVNGERVCGCRRLNTGDIIRMGQSVFVLRDEEPERETTAGLVGAPTANSLTGAQYLVLEALCRPRNAQHPLAFPASNCQIARELSLSIATVKTHMRALFRTFGIEELPPNQKRLRLAEHAVASGVIVESKPVNTGSRAAGTDRWHPTTN</sequence>
<feature type="domain" description="FHA" evidence="2">
    <location>
        <begin position="14"/>
        <end position="65"/>
    </location>
</feature>
<dbReference type="InterPro" id="IPR050923">
    <property type="entry name" value="Cell_Proc_Reg/RNA_Proc"/>
</dbReference>
<accession>A0A6P1D6H3</accession>
<dbReference type="PANTHER" id="PTHR23308">
    <property type="entry name" value="NUCLEAR INHIBITOR OF PROTEIN PHOSPHATASE-1"/>
    <property type="match status" value="1"/>
</dbReference>
<dbReference type="SUPFAM" id="SSF49879">
    <property type="entry name" value="SMAD/FHA domain"/>
    <property type="match status" value="1"/>
</dbReference>
<dbReference type="Pfam" id="PF00498">
    <property type="entry name" value="FHA"/>
    <property type="match status" value="1"/>
</dbReference>
<dbReference type="InterPro" id="IPR008984">
    <property type="entry name" value="SMAD_FHA_dom_sf"/>
</dbReference>
<evidence type="ECO:0000256" key="1">
    <source>
        <dbReference type="ARBA" id="ARBA00022553"/>
    </source>
</evidence>
<dbReference type="Proteomes" id="UP000468928">
    <property type="component" value="Unassembled WGS sequence"/>
</dbReference>
<dbReference type="AlphaFoldDB" id="A0A6P1D6H3"/>
<comment type="caution">
    <text evidence="3">The sequence shown here is derived from an EMBL/GenBank/DDBJ whole genome shotgun (WGS) entry which is preliminary data.</text>
</comment>
<reference evidence="3 4" key="1">
    <citation type="submission" date="2020-01" db="EMBL/GenBank/DDBJ databases">
        <title>Genetics and antimicrobial susceptibilities of Nocardia species isolated from the soil; a comparison with species isolated from humans.</title>
        <authorList>
            <person name="Carrasco G."/>
            <person name="Monzon S."/>
            <person name="Sansegundo M."/>
            <person name="Garcia E."/>
            <person name="Garrido N."/>
            <person name="Medina M.J."/>
            <person name="Villalon P."/>
            <person name="Ramirez-Arocha A.C."/>
            <person name="Jimenez P."/>
            <person name="Cuesta I."/>
            <person name="Valdezate S."/>
        </authorList>
    </citation>
    <scope>NUCLEOTIDE SEQUENCE [LARGE SCALE GENOMIC DNA]</scope>
    <source>
        <strain evidence="3 4">CNM20110639</strain>
    </source>
</reference>
<dbReference type="CDD" id="cd00060">
    <property type="entry name" value="FHA"/>
    <property type="match status" value="1"/>
</dbReference>
<dbReference type="EMBL" id="JAAGUZ010000046">
    <property type="protein sequence ID" value="NEW46255.1"/>
    <property type="molecule type" value="Genomic_DNA"/>
</dbReference>
<gene>
    <name evidence="3" type="ORF">GV789_17605</name>
</gene>
<dbReference type="InterPro" id="IPR036388">
    <property type="entry name" value="WH-like_DNA-bd_sf"/>
</dbReference>